<dbReference type="OrthoDB" id="5398270at2759"/>
<proteinExistence type="predicted"/>
<feature type="compositionally biased region" description="Low complexity" evidence="1">
    <location>
        <begin position="303"/>
        <end position="337"/>
    </location>
</feature>
<comment type="caution">
    <text evidence="4">The sequence shown here is derived from an EMBL/GenBank/DDBJ whole genome shotgun (WGS) entry which is preliminary data.</text>
</comment>
<feature type="transmembrane region" description="Helical" evidence="2">
    <location>
        <begin position="195"/>
        <end position="212"/>
    </location>
</feature>
<evidence type="ECO:0000256" key="1">
    <source>
        <dbReference type="SAM" id="MobiDB-lite"/>
    </source>
</evidence>
<reference evidence="4 5" key="2">
    <citation type="journal article" date="2017" name="Sci. Rep.">
        <title>Ant-infecting Ophiocordyceps genomes reveal a high diversity of potential behavioral manipulation genes and a possible major role for enterotoxins.</title>
        <authorList>
            <person name="de Bekker C."/>
            <person name="Ohm R.A."/>
            <person name="Evans H.C."/>
            <person name="Brachmann A."/>
            <person name="Hughes D.P."/>
        </authorList>
    </citation>
    <scope>NUCLEOTIDE SEQUENCE [LARGE SCALE GENOMIC DNA]</scope>
    <source>
        <strain evidence="4 5">SC16a</strain>
    </source>
</reference>
<sequence length="345" mass="36067">MASHPQSIPPEQHYLLSQHSPRLPFLNCTLPQLDTSPPCRFPSEDIRSVGAQRPRSREQPMSKQAKAIDLPVLSPDPVEADGRDGAAKASESGATQPPADAVGPGPGAQWHAHGFPAVSRHRFLTSAEWTTIATGIGGVSDVEGHKPVHPTSSLWPPRGMPRGLVVRWGLMVGQLLIGAAVTSLGPMSMKDGTPITILGAINTVVAGLLALLHNSGLPDRYRYDMAQFEELEDRIKEVLDSGIAPIDMTTDQVLAECFDLFRMAKATVTANMPVSYNAGKLLQSSAGSAEPKAPGPMAEPGMSASAPRTSAAAASAARMSASAAPRVSASSPADSPAVGGADKKK</sequence>
<dbReference type="NCBIfam" id="NF033635">
    <property type="entry name" value="SLATT_fungal"/>
    <property type="match status" value="1"/>
</dbReference>
<accession>A0A2A9PEN9</accession>
<evidence type="ECO:0000259" key="3">
    <source>
        <dbReference type="Pfam" id="PF18142"/>
    </source>
</evidence>
<dbReference type="AlphaFoldDB" id="A0A2A9PEN9"/>
<feature type="transmembrane region" description="Helical" evidence="2">
    <location>
        <begin position="168"/>
        <end position="189"/>
    </location>
</feature>
<keyword evidence="2" id="KW-0812">Transmembrane</keyword>
<dbReference type="Proteomes" id="UP000037136">
    <property type="component" value="Unassembled WGS sequence"/>
</dbReference>
<reference evidence="4 5" key="1">
    <citation type="journal article" date="2015" name="BMC Genomics">
        <title>Gene expression during zombie ant biting behavior reflects the complexity underlying fungal parasitic behavioral manipulation.</title>
        <authorList>
            <person name="de Bekker C."/>
            <person name="Ohm R.A."/>
            <person name="Loreto R.G."/>
            <person name="Sebastian A."/>
            <person name="Albert I."/>
            <person name="Merrow M."/>
            <person name="Brachmann A."/>
            <person name="Hughes D.P."/>
        </authorList>
    </citation>
    <scope>NUCLEOTIDE SEQUENCE [LARGE SCALE GENOMIC DNA]</scope>
    <source>
        <strain evidence="4 5">SC16a</strain>
    </source>
</reference>
<dbReference type="EMBL" id="LAZP02000196">
    <property type="protein sequence ID" value="PFH59471.1"/>
    <property type="molecule type" value="Genomic_DNA"/>
</dbReference>
<keyword evidence="2" id="KW-1133">Transmembrane helix</keyword>
<evidence type="ECO:0000313" key="4">
    <source>
        <dbReference type="EMBL" id="PFH59471.1"/>
    </source>
</evidence>
<name>A0A2A9PEN9_OPHUN</name>
<evidence type="ECO:0000313" key="5">
    <source>
        <dbReference type="Proteomes" id="UP000037136"/>
    </source>
</evidence>
<dbReference type="InterPro" id="IPR041622">
    <property type="entry name" value="SLATT_fungi"/>
</dbReference>
<evidence type="ECO:0000256" key="2">
    <source>
        <dbReference type="SAM" id="Phobius"/>
    </source>
</evidence>
<keyword evidence="5" id="KW-1185">Reference proteome</keyword>
<keyword evidence="2" id="KW-0472">Membrane</keyword>
<feature type="region of interest" description="Disordered" evidence="1">
    <location>
        <begin position="285"/>
        <end position="345"/>
    </location>
</feature>
<organism evidence="4 5">
    <name type="scientific">Ophiocordyceps unilateralis</name>
    <name type="common">Zombie-ant fungus</name>
    <name type="synonym">Torrubia unilateralis</name>
    <dbReference type="NCBI Taxonomy" id="268505"/>
    <lineage>
        <taxon>Eukaryota</taxon>
        <taxon>Fungi</taxon>
        <taxon>Dikarya</taxon>
        <taxon>Ascomycota</taxon>
        <taxon>Pezizomycotina</taxon>
        <taxon>Sordariomycetes</taxon>
        <taxon>Hypocreomycetidae</taxon>
        <taxon>Hypocreales</taxon>
        <taxon>Ophiocordycipitaceae</taxon>
        <taxon>Ophiocordyceps</taxon>
    </lineage>
</organism>
<dbReference type="PANTHER" id="PTHR38793">
    <property type="entry name" value="SLATT_FUNGAL DOMAIN-CONTAINING PROTEIN-RELATED"/>
    <property type="match status" value="1"/>
</dbReference>
<feature type="domain" description="SMODS and SLOG-associating 2TM effector" evidence="3">
    <location>
        <begin position="166"/>
        <end position="267"/>
    </location>
</feature>
<dbReference type="Pfam" id="PF18142">
    <property type="entry name" value="SLATT_fungal"/>
    <property type="match status" value="1"/>
</dbReference>
<feature type="region of interest" description="Disordered" evidence="1">
    <location>
        <begin position="34"/>
        <end position="112"/>
    </location>
</feature>
<dbReference type="PANTHER" id="PTHR38793:SF1">
    <property type="entry name" value="SMODS AND SLOG-ASSOCIATING 2TM EFFECTOR DOMAIN-CONTAINING PROTEIN"/>
    <property type="match status" value="1"/>
</dbReference>
<gene>
    <name evidence="4" type="ORF">XA68_12280</name>
</gene>
<protein>
    <recommendedName>
        <fullName evidence="3">SMODS and SLOG-associating 2TM effector domain-containing protein</fullName>
    </recommendedName>
</protein>